<dbReference type="EMBL" id="CP036432">
    <property type="protein sequence ID" value="QDV84292.1"/>
    <property type="molecule type" value="Genomic_DNA"/>
</dbReference>
<evidence type="ECO:0000256" key="1">
    <source>
        <dbReference type="SAM" id="Phobius"/>
    </source>
</evidence>
<evidence type="ECO:0000313" key="3">
    <source>
        <dbReference type="Proteomes" id="UP000318081"/>
    </source>
</evidence>
<sequence length="158" mass="17707">MNKLSQNQREQILSEFQTRGKIAAVKRYKDWMKCSLLEAKNAVEAIERDAEDVEADQPQSSDSVEWDRAMREIDEALARRKKLRAVKIYRQLSGKSLRECRAFVDARMEQSRSTSAESPASSTAVDSQRSGCFSGILLFASLTGLCCISGLIAIIILE</sequence>
<reference evidence="2 3" key="1">
    <citation type="submission" date="2019-02" db="EMBL/GenBank/DDBJ databases">
        <title>Deep-cultivation of Planctomycetes and their phenomic and genomic characterization uncovers novel biology.</title>
        <authorList>
            <person name="Wiegand S."/>
            <person name="Jogler M."/>
            <person name="Boedeker C."/>
            <person name="Pinto D."/>
            <person name="Vollmers J."/>
            <person name="Rivas-Marin E."/>
            <person name="Kohn T."/>
            <person name="Peeters S.H."/>
            <person name="Heuer A."/>
            <person name="Rast P."/>
            <person name="Oberbeckmann S."/>
            <person name="Bunk B."/>
            <person name="Jeske O."/>
            <person name="Meyerdierks A."/>
            <person name="Storesund J.E."/>
            <person name="Kallscheuer N."/>
            <person name="Luecker S."/>
            <person name="Lage O.M."/>
            <person name="Pohl T."/>
            <person name="Merkel B.J."/>
            <person name="Hornburger P."/>
            <person name="Mueller R.-W."/>
            <person name="Bruemmer F."/>
            <person name="Labrenz M."/>
            <person name="Spormann A.M."/>
            <person name="Op den Camp H."/>
            <person name="Overmann J."/>
            <person name="Amann R."/>
            <person name="Jetten M.S.M."/>
            <person name="Mascher T."/>
            <person name="Medema M.H."/>
            <person name="Devos D.P."/>
            <person name="Kaster A.-K."/>
            <person name="Ovreas L."/>
            <person name="Rohde M."/>
            <person name="Galperin M.Y."/>
            <person name="Jogler C."/>
        </authorList>
    </citation>
    <scope>NUCLEOTIDE SEQUENCE [LARGE SCALE GENOMIC DNA]</scope>
    <source>
        <strain evidence="2 3">TBK1r</strain>
    </source>
</reference>
<keyword evidence="3" id="KW-1185">Reference proteome</keyword>
<evidence type="ECO:0000313" key="2">
    <source>
        <dbReference type="EMBL" id="QDV84292.1"/>
    </source>
</evidence>
<dbReference type="RefSeq" id="WP_145212350.1">
    <property type="nucleotide sequence ID" value="NZ_CP036432.1"/>
</dbReference>
<feature type="transmembrane region" description="Helical" evidence="1">
    <location>
        <begin position="136"/>
        <end position="157"/>
    </location>
</feature>
<accession>A0ABX5XQL3</accession>
<dbReference type="Proteomes" id="UP000318081">
    <property type="component" value="Chromosome"/>
</dbReference>
<dbReference type="InterPro" id="IPR014719">
    <property type="entry name" value="Ribosomal_bL12_C/ClpS-like"/>
</dbReference>
<keyword evidence="1" id="KW-0472">Membrane</keyword>
<proteinExistence type="predicted"/>
<organism evidence="2 3">
    <name type="scientific">Stieleria magnilauensis</name>
    <dbReference type="NCBI Taxonomy" id="2527963"/>
    <lineage>
        <taxon>Bacteria</taxon>
        <taxon>Pseudomonadati</taxon>
        <taxon>Planctomycetota</taxon>
        <taxon>Planctomycetia</taxon>
        <taxon>Pirellulales</taxon>
        <taxon>Pirellulaceae</taxon>
        <taxon>Stieleria</taxon>
    </lineage>
</organism>
<name>A0ABX5XQL3_9BACT</name>
<keyword evidence="1" id="KW-0812">Transmembrane</keyword>
<evidence type="ECO:0008006" key="4">
    <source>
        <dbReference type="Google" id="ProtNLM"/>
    </source>
</evidence>
<dbReference type="Gene3D" id="3.30.1390.10">
    <property type="match status" value="1"/>
</dbReference>
<protein>
    <recommendedName>
        <fullName evidence="4">Ribosomal protein L7/L12 C-terminal domain-containing protein</fullName>
    </recommendedName>
</protein>
<keyword evidence="1" id="KW-1133">Transmembrane helix</keyword>
<gene>
    <name evidence="2" type="ORF">TBK1r_32370</name>
</gene>